<gene>
    <name evidence="6" type="ORF">MAPG_01271</name>
</gene>
<dbReference type="GO" id="GO:0006062">
    <property type="term" value="P:sorbitol catabolic process"/>
    <property type="evidence" value="ECO:0007669"/>
    <property type="project" value="TreeGrafter"/>
</dbReference>
<evidence type="ECO:0000256" key="1">
    <source>
        <dbReference type="ARBA" id="ARBA00001947"/>
    </source>
</evidence>
<dbReference type="VEuPathDB" id="FungiDB:MAPG_01271"/>
<dbReference type="InterPro" id="IPR036291">
    <property type="entry name" value="NAD(P)-bd_dom_sf"/>
</dbReference>
<comment type="cofactor">
    <cofactor evidence="1">
        <name>Zn(2+)</name>
        <dbReference type="ChEBI" id="CHEBI:29105"/>
    </cofactor>
</comment>
<evidence type="ECO:0000256" key="2">
    <source>
        <dbReference type="ARBA" id="ARBA00008072"/>
    </source>
</evidence>
<protein>
    <recommendedName>
        <fullName evidence="7">Sorbitol dehydrogenase</fullName>
    </recommendedName>
</protein>
<feature type="non-terminal residue" evidence="6">
    <location>
        <position position="1"/>
    </location>
</feature>
<evidence type="ECO:0000256" key="5">
    <source>
        <dbReference type="ARBA" id="ARBA00023002"/>
    </source>
</evidence>
<dbReference type="PANTHER" id="PTHR43161:SF4">
    <property type="entry name" value="D-XYLULOSE REDUCTASE"/>
    <property type="match status" value="1"/>
</dbReference>
<dbReference type="SUPFAM" id="SSF51735">
    <property type="entry name" value="NAD(P)-binding Rossmann-fold domains"/>
    <property type="match status" value="1"/>
</dbReference>
<evidence type="ECO:0000256" key="3">
    <source>
        <dbReference type="ARBA" id="ARBA00022723"/>
    </source>
</evidence>
<dbReference type="Gene3D" id="3.90.180.10">
    <property type="entry name" value="Medium-chain alcohol dehydrogenases, catalytic domain"/>
    <property type="match status" value="1"/>
</dbReference>
<organism evidence="6">
    <name type="scientific">Magnaporthiopsis poae (strain ATCC 64411 / 73-15)</name>
    <name type="common">Kentucky bluegrass fungus</name>
    <name type="synonym">Magnaporthe poae</name>
    <dbReference type="NCBI Taxonomy" id="644358"/>
    <lineage>
        <taxon>Eukaryota</taxon>
        <taxon>Fungi</taxon>
        <taxon>Dikarya</taxon>
        <taxon>Ascomycota</taxon>
        <taxon>Pezizomycotina</taxon>
        <taxon>Sordariomycetes</taxon>
        <taxon>Sordariomycetidae</taxon>
        <taxon>Magnaporthales</taxon>
        <taxon>Magnaporthaceae</taxon>
        <taxon>Magnaporthiopsis</taxon>
    </lineage>
</organism>
<dbReference type="PANTHER" id="PTHR43161">
    <property type="entry name" value="SORBITOL DEHYDROGENASE"/>
    <property type="match status" value="1"/>
</dbReference>
<keyword evidence="3" id="KW-0479">Metal-binding</keyword>
<reference evidence="6" key="1">
    <citation type="submission" date="2010-05" db="EMBL/GenBank/DDBJ databases">
        <title>The Genome Sequence of Magnaporthe poae strain ATCC 64411.</title>
        <authorList>
            <consortium name="The Broad Institute Genome Sequencing Platform"/>
            <consortium name="Broad Institute Genome Sequencing Center for Infectious Disease"/>
            <person name="Ma L.-J."/>
            <person name="Dead R."/>
            <person name="Young S."/>
            <person name="Zeng Q."/>
            <person name="Koehrsen M."/>
            <person name="Alvarado L."/>
            <person name="Berlin A."/>
            <person name="Chapman S.B."/>
            <person name="Chen Z."/>
            <person name="Freedman E."/>
            <person name="Gellesch M."/>
            <person name="Goldberg J."/>
            <person name="Griggs A."/>
            <person name="Gujja S."/>
            <person name="Heilman E.R."/>
            <person name="Heiman D."/>
            <person name="Hepburn T."/>
            <person name="Howarth C."/>
            <person name="Jen D."/>
            <person name="Larson L."/>
            <person name="Mehta T."/>
            <person name="Neiman D."/>
            <person name="Pearson M."/>
            <person name="Roberts A."/>
            <person name="Saif S."/>
            <person name="Shea T."/>
            <person name="Shenoy N."/>
            <person name="Sisk P."/>
            <person name="Stolte C."/>
            <person name="Sykes S."/>
            <person name="Walk T."/>
            <person name="White J."/>
            <person name="Yandava C."/>
            <person name="Haas B."/>
            <person name="Nusbaum C."/>
            <person name="Birren B."/>
        </authorList>
    </citation>
    <scope>NUCLEOTIDE SEQUENCE</scope>
    <source>
        <strain evidence="6">ATCC 64411</strain>
    </source>
</reference>
<name>A0A0H2TDL7_MAGP6</name>
<comment type="similarity">
    <text evidence="2">Belongs to the zinc-containing alcohol dehydrogenase family.</text>
</comment>
<dbReference type="GO" id="GO:0046872">
    <property type="term" value="F:metal ion binding"/>
    <property type="evidence" value="ECO:0007669"/>
    <property type="project" value="UniProtKB-KW"/>
</dbReference>
<dbReference type="EMBL" id="GL876966">
    <property type="protein sequence ID" value="KLU82195.1"/>
    <property type="molecule type" value="Genomic_DNA"/>
</dbReference>
<sequence length="127" mass="13651">AAPPAVLECTGVESSVCTAAFTARRGGVVVVIGVGKEVMNNLPFMHLSLAEIDLRFINRYRDTWPAGIACMAGGILDLKTLVTHVFPLEKAMDGLVLSSDPRNGSIKVQIVDETDIWHLYADEPGKA</sequence>
<proteinExistence type="inferred from homology"/>
<dbReference type="AlphaFoldDB" id="A0A0H2TDL7"/>
<keyword evidence="5" id="KW-0560">Oxidoreductase</keyword>
<accession>A0A0H2TDL7</accession>
<dbReference type="GO" id="GO:0003939">
    <property type="term" value="F:L-iditol 2-dehydrogenase (NAD+) activity"/>
    <property type="evidence" value="ECO:0007669"/>
    <property type="project" value="TreeGrafter"/>
</dbReference>
<keyword evidence="4" id="KW-0862">Zinc</keyword>
<reference evidence="6" key="2">
    <citation type="submission" date="2011-03" db="EMBL/GenBank/DDBJ databases">
        <title>Annotation of Magnaporthe poae ATCC 64411.</title>
        <authorList>
            <person name="Ma L.-J."/>
            <person name="Dead R."/>
            <person name="Young S.K."/>
            <person name="Zeng Q."/>
            <person name="Gargeya S."/>
            <person name="Fitzgerald M."/>
            <person name="Haas B."/>
            <person name="Abouelleil A."/>
            <person name="Alvarado L."/>
            <person name="Arachchi H.M."/>
            <person name="Berlin A."/>
            <person name="Brown A."/>
            <person name="Chapman S.B."/>
            <person name="Chen Z."/>
            <person name="Dunbar C."/>
            <person name="Freedman E."/>
            <person name="Gearin G."/>
            <person name="Gellesch M."/>
            <person name="Goldberg J."/>
            <person name="Griggs A."/>
            <person name="Gujja S."/>
            <person name="Heiman D."/>
            <person name="Howarth C."/>
            <person name="Larson L."/>
            <person name="Lui A."/>
            <person name="MacDonald P.J.P."/>
            <person name="Mehta T."/>
            <person name="Montmayeur A."/>
            <person name="Murphy C."/>
            <person name="Neiman D."/>
            <person name="Pearson M."/>
            <person name="Priest M."/>
            <person name="Roberts A."/>
            <person name="Saif S."/>
            <person name="Shea T."/>
            <person name="Shenoy N."/>
            <person name="Sisk P."/>
            <person name="Stolte C."/>
            <person name="Sykes S."/>
            <person name="Yandava C."/>
            <person name="Wortman J."/>
            <person name="Nusbaum C."/>
            <person name="Birren B."/>
        </authorList>
    </citation>
    <scope>NUCLEOTIDE SEQUENCE</scope>
    <source>
        <strain evidence="6">ATCC 64411</strain>
    </source>
</reference>
<dbReference type="Gene3D" id="3.40.50.720">
    <property type="entry name" value="NAD(P)-binding Rossmann-like Domain"/>
    <property type="match status" value="1"/>
</dbReference>
<evidence type="ECO:0000256" key="4">
    <source>
        <dbReference type="ARBA" id="ARBA00022833"/>
    </source>
</evidence>
<dbReference type="OrthoDB" id="2148442at2759"/>
<evidence type="ECO:0000313" key="6">
    <source>
        <dbReference type="EMBL" id="KLU82195.1"/>
    </source>
</evidence>
<evidence type="ECO:0008006" key="7">
    <source>
        <dbReference type="Google" id="ProtNLM"/>
    </source>
</evidence>